<dbReference type="Pfam" id="PF00498">
    <property type="entry name" value="FHA"/>
    <property type="match status" value="1"/>
</dbReference>
<protein>
    <submittedName>
        <fullName evidence="3">FHA domain protein</fullName>
    </submittedName>
</protein>
<dbReference type="KEGG" id="cpra:CPter91_0102"/>
<evidence type="ECO:0000313" key="3">
    <source>
        <dbReference type="EMBL" id="AMP02501.1"/>
    </source>
</evidence>
<dbReference type="AlphaFoldDB" id="A0A127PXG4"/>
<dbReference type="Proteomes" id="UP000074561">
    <property type="component" value="Chromosome"/>
</dbReference>
<feature type="domain" description="FHA" evidence="1">
    <location>
        <begin position="42"/>
        <end position="109"/>
    </location>
</feature>
<feature type="domain" description="Type VI secretion system FHA" evidence="2">
    <location>
        <begin position="223"/>
        <end position="402"/>
    </location>
</feature>
<dbReference type="NCBIfam" id="TIGR03354">
    <property type="entry name" value="VI_FHA"/>
    <property type="match status" value="1"/>
</dbReference>
<dbReference type="PATRIC" id="fig|279113.9.peg.103"/>
<dbReference type="SUPFAM" id="SSF49879">
    <property type="entry name" value="SMAD/FHA domain"/>
    <property type="match status" value="1"/>
</dbReference>
<evidence type="ECO:0000259" key="1">
    <source>
        <dbReference type="Pfam" id="PF00498"/>
    </source>
</evidence>
<name>A0A127PXG4_9BURK</name>
<organism evidence="3 4">
    <name type="scientific">Collimonas pratensis</name>
    <dbReference type="NCBI Taxonomy" id="279113"/>
    <lineage>
        <taxon>Bacteria</taxon>
        <taxon>Pseudomonadati</taxon>
        <taxon>Pseudomonadota</taxon>
        <taxon>Betaproteobacteria</taxon>
        <taxon>Burkholderiales</taxon>
        <taxon>Oxalobacteraceae</taxon>
        <taxon>Collimonas</taxon>
    </lineage>
</organism>
<dbReference type="InterPro" id="IPR017735">
    <property type="entry name" value="T6SS_FHA"/>
</dbReference>
<dbReference type="InterPro" id="IPR008984">
    <property type="entry name" value="SMAD_FHA_dom_sf"/>
</dbReference>
<sequence length="414" mass="44924">MFALCLQNQAWTTSMIKISVISYNNVAPEQPLSAVFGREPKTLGRSEENYFVLADPRNLVSRTQAEIKSDGIRQTITNLSRANPILLNGHEIDVECEVELQIGDEIQIGLYLLRAEAQLNLMKDNPDMTSTNPVRRVNASKPLLSVSETRLAALAQLNLELAATANAALPTSAPAAATMARPVNLAAPAPATAAAAPLNHADDSPPAAETSAASEALMQAFTKGAGLPAGTLPPSLTPEFMETVGKLLAISVQGAIDLNAARALVKREAHADVTKVVVRNNNPLKFFPDSQTVLSQMLRKKMPGFMSAAEAMQDAYEDLHGHQVAVVSGMRATMNETMQRFNPEVMERHSQKGGMLDTLLPATRKAKLWDAYVARYQRIIGEATQDDFQTLFGKAFLQAYERKIEKLKKASPHA</sequence>
<reference evidence="3 4" key="1">
    <citation type="submission" date="2015-11" db="EMBL/GenBank/DDBJ databases">
        <title>Exploring the genomic traits of fungus-feeding bacterial genus Collimonas.</title>
        <authorList>
            <person name="Song C."/>
            <person name="Schmidt R."/>
            <person name="de Jager V."/>
            <person name="Krzyzanowska D."/>
            <person name="Jongedijk E."/>
            <person name="Cankar K."/>
            <person name="Beekwilder J."/>
            <person name="van Veen A."/>
            <person name="de Boer W."/>
            <person name="van Veen J.A."/>
            <person name="Garbeva P."/>
        </authorList>
    </citation>
    <scope>NUCLEOTIDE SEQUENCE [LARGE SCALE GENOMIC DNA]</scope>
    <source>
        <strain evidence="3 4">Ter91</strain>
    </source>
</reference>
<gene>
    <name evidence="3" type="ORF">CPter91_0102</name>
</gene>
<dbReference type="EMBL" id="CP013234">
    <property type="protein sequence ID" value="AMP02501.1"/>
    <property type="molecule type" value="Genomic_DNA"/>
</dbReference>
<dbReference type="InterPro" id="IPR046883">
    <property type="entry name" value="T6SS_FHA_C"/>
</dbReference>
<dbReference type="Pfam" id="PF20232">
    <property type="entry name" value="T6SS_FHA_C"/>
    <property type="match status" value="1"/>
</dbReference>
<evidence type="ECO:0000313" key="4">
    <source>
        <dbReference type="Proteomes" id="UP000074561"/>
    </source>
</evidence>
<evidence type="ECO:0000259" key="2">
    <source>
        <dbReference type="Pfam" id="PF20232"/>
    </source>
</evidence>
<dbReference type="InterPro" id="IPR000253">
    <property type="entry name" value="FHA_dom"/>
</dbReference>
<accession>A0A127PXG4</accession>
<dbReference type="STRING" id="279113.CPter91_0102"/>
<proteinExistence type="predicted"/>
<dbReference type="CDD" id="cd00060">
    <property type="entry name" value="FHA"/>
    <property type="match status" value="1"/>
</dbReference>
<dbReference type="Gene3D" id="2.60.200.20">
    <property type="match status" value="1"/>
</dbReference>